<sequence>MRGDFCSFCTLAGVFIEREGGGRSELLSELPSLCLGGATSHQEYERVLCSPEGNRNASTNQRVSYTVRAQLKHRLALTTRKVIDSLLRWVSVPPVSYQRHWASLFSGRFSPLLLA</sequence>
<dbReference type="EMBL" id="UZAE01002161">
    <property type="protein sequence ID" value="VDN99464.1"/>
    <property type="molecule type" value="Genomic_DNA"/>
</dbReference>
<accession>A0A0R3T968</accession>
<dbReference type="AlphaFoldDB" id="A0A0R3T968"/>
<name>A0A0R3T968_RODNA</name>
<dbReference type="WBParaSite" id="HNAJ_0000360701-mRNA-1">
    <property type="protein sequence ID" value="HNAJ_0000360701-mRNA-1"/>
    <property type="gene ID" value="HNAJ_0000360701"/>
</dbReference>
<reference evidence="3" key="1">
    <citation type="submission" date="2017-02" db="UniProtKB">
        <authorList>
            <consortium name="WormBaseParasite"/>
        </authorList>
    </citation>
    <scope>IDENTIFICATION</scope>
</reference>
<proteinExistence type="predicted"/>
<gene>
    <name evidence="1" type="ORF">HNAJ_LOCUS3605</name>
</gene>
<reference evidence="1 2" key="2">
    <citation type="submission" date="2018-11" db="EMBL/GenBank/DDBJ databases">
        <authorList>
            <consortium name="Pathogen Informatics"/>
        </authorList>
    </citation>
    <scope>NUCLEOTIDE SEQUENCE [LARGE SCALE GENOMIC DNA]</scope>
</reference>
<evidence type="ECO:0000313" key="2">
    <source>
        <dbReference type="Proteomes" id="UP000278807"/>
    </source>
</evidence>
<dbReference type="Proteomes" id="UP000278807">
    <property type="component" value="Unassembled WGS sequence"/>
</dbReference>
<keyword evidence="2" id="KW-1185">Reference proteome</keyword>
<evidence type="ECO:0000313" key="1">
    <source>
        <dbReference type="EMBL" id="VDN99464.1"/>
    </source>
</evidence>
<evidence type="ECO:0000313" key="3">
    <source>
        <dbReference type="WBParaSite" id="HNAJ_0000360701-mRNA-1"/>
    </source>
</evidence>
<protein>
    <submittedName>
        <fullName evidence="3">Secreted protein</fullName>
    </submittedName>
</protein>
<organism evidence="3">
    <name type="scientific">Rodentolepis nana</name>
    <name type="common">Dwarf tapeworm</name>
    <name type="synonym">Hymenolepis nana</name>
    <dbReference type="NCBI Taxonomy" id="102285"/>
    <lineage>
        <taxon>Eukaryota</taxon>
        <taxon>Metazoa</taxon>
        <taxon>Spiralia</taxon>
        <taxon>Lophotrochozoa</taxon>
        <taxon>Platyhelminthes</taxon>
        <taxon>Cestoda</taxon>
        <taxon>Eucestoda</taxon>
        <taxon>Cyclophyllidea</taxon>
        <taxon>Hymenolepididae</taxon>
        <taxon>Rodentolepis</taxon>
    </lineage>
</organism>